<dbReference type="Pfam" id="PF13602">
    <property type="entry name" value="ADH_zinc_N_2"/>
    <property type="match status" value="1"/>
</dbReference>
<evidence type="ECO:0000313" key="2">
    <source>
        <dbReference type="EMBL" id="KAK5063130.1"/>
    </source>
</evidence>
<accession>A0AAV9NPI1</accession>
<dbReference type="Gene3D" id="3.40.50.720">
    <property type="entry name" value="NAD(P)-binding Rossmann-like Domain"/>
    <property type="match status" value="1"/>
</dbReference>
<dbReference type="Gene3D" id="3.90.180.10">
    <property type="entry name" value="Medium-chain alcohol dehydrogenases, catalytic domain"/>
    <property type="match status" value="1"/>
</dbReference>
<reference evidence="2 3" key="1">
    <citation type="submission" date="2023-08" db="EMBL/GenBank/DDBJ databases">
        <title>Black Yeasts Isolated from many extreme environments.</title>
        <authorList>
            <person name="Coleine C."/>
            <person name="Stajich J.E."/>
            <person name="Selbmann L."/>
        </authorList>
    </citation>
    <scope>NUCLEOTIDE SEQUENCE [LARGE SCALE GENOMIC DNA]</scope>
    <source>
        <strain evidence="2 3">CCFEE 5792</strain>
    </source>
</reference>
<proteinExistence type="predicted"/>
<feature type="domain" description="Enoyl reductase (ER)" evidence="1">
    <location>
        <begin position="18"/>
        <end position="331"/>
    </location>
</feature>
<keyword evidence="3" id="KW-1185">Reference proteome</keyword>
<dbReference type="AlphaFoldDB" id="A0AAV9NPI1"/>
<dbReference type="EMBL" id="JAVRRD010000002">
    <property type="protein sequence ID" value="KAK5063130.1"/>
    <property type="molecule type" value="Genomic_DNA"/>
</dbReference>
<gene>
    <name evidence="2" type="ORF">LTR84_005206</name>
</gene>
<dbReference type="SUPFAM" id="SSF50129">
    <property type="entry name" value="GroES-like"/>
    <property type="match status" value="1"/>
</dbReference>
<dbReference type="PANTHER" id="PTHR44013">
    <property type="entry name" value="ZINC-TYPE ALCOHOL DEHYDROGENASE-LIKE PROTEIN C16A3.02C"/>
    <property type="match status" value="1"/>
</dbReference>
<dbReference type="GeneID" id="89973384"/>
<dbReference type="CDD" id="cd05289">
    <property type="entry name" value="MDR_like_2"/>
    <property type="match status" value="1"/>
</dbReference>
<dbReference type="SMART" id="SM00829">
    <property type="entry name" value="PKS_ER"/>
    <property type="match status" value="1"/>
</dbReference>
<dbReference type="InterPro" id="IPR020843">
    <property type="entry name" value="ER"/>
</dbReference>
<protein>
    <recommendedName>
        <fullName evidence="1">Enoyl reductase (ER) domain-containing protein</fullName>
    </recommendedName>
</protein>
<dbReference type="Proteomes" id="UP001358417">
    <property type="component" value="Unassembled WGS sequence"/>
</dbReference>
<dbReference type="RefSeq" id="XP_064711402.1">
    <property type="nucleotide sequence ID" value="XM_064848778.1"/>
</dbReference>
<organism evidence="2 3">
    <name type="scientific">Exophiala bonariae</name>
    <dbReference type="NCBI Taxonomy" id="1690606"/>
    <lineage>
        <taxon>Eukaryota</taxon>
        <taxon>Fungi</taxon>
        <taxon>Dikarya</taxon>
        <taxon>Ascomycota</taxon>
        <taxon>Pezizomycotina</taxon>
        <taxon>Eurotiomycetes</taxon>
        <taxon>Chaetothyriomycetidae</taxon>
        <taxon>Chaetothyriales</taxon>
        <taxon>Herpotrichiellaceae</taxon>
        <taxon>Exophiala</taxon>
    </lineage>
</organism>
<sequence>MAAATLPTKMRALLHNLKDQSLSIKTVPLPVPSSQQYLVKPFATAFTVGELNWPRPEELNISSPGVEWVGQIVKSPSTTSKFQPGDRVYARVTYPQSGAARQYTVTTDDEIARVPKNFSVAEAASVPVSALTAWQGLFEEFKFKAPTATSTPSSDTKKRVLVLAASGSVGVYVTQLAKLAGLHVIGTTGTRNVDFVTSLGADEVLDYTKTDLRTWVAEDPSRKVDFVFALAGGVSRDQAWHALKENGQLLTIVPPPDFNWVFDLDTPAGVDPSVKGRFFVMHPSGDQLEKITELIEAGKLKPLVDSVWEFDDYEKAIERLNSGKTSGKVILKVNDEE</sequence>
<evidence type="ECO:0000259" key="1">
    <source>
        <dbReference type="SMART" id="SM00829"/>
    </source>
</evidence>
<dbReference type="InterPro" id="IPR052733">
    <property type="entry name" value="Chloroplast_QOR"/>
</dbReference>
<comment type="caution">
    <text evidence="2">The sequence shown here is derived from an EMBL/GenBank/DDBJ whole genome shotgun (WGS) entry which is preliminary data.</text>
</comment>
<name>A0AAV9NPI1_9EURO</name>
<evidence type="ECO:0000313" key="3">
    <source>
        <dbReference type="Proteomes" id="UP001358417"/>
    </source>
</evidence>
<dbReference type="GO" id="GO:0016491">
    <property type="term" value="F:oxidoreductase activity"/>
    <property type="evidence" value="ECO:0007669"/>
    <property type="project" value="InterPro"/>
</dbReference>
<dbReference type="PANTHER" id="PTHR44013:SF5">
    <property type="entry name" value="OXIDOREDUCTASE, PUTATIVE (AFU_ORTHOLOGUE AFUA_5G01290)-RELATED"/>
    <property type="match status" value="1"/>
</dbReference>
<dbReference type="InterPro" id="IPR036291">
    <property type="entry name" value="NAD(P)-bd_dom_sf"/>
</dbReference>
<dbReference type="InterPro" id="IPR011032">
    <property type="entry name" value="GroES-like_sf"/>
</dbReference>
<dbReference type="SUPFAM" id="SSF51735">
    <property type="entry name" value="NAD(P)-binding Rossmann-fold domains"/>
    <property type="match status" value="1"/>
</dbReference>